<dbReference type="EMBL" id="BJLB01000001">
    <property type="protein sequence ID" value="GEA38939.1"/>
    <property type="molecule type" value="Genomic_DNA"/>
</dbReference>
<sequence>MAAARMVLPVSLPVQLPIFSPESALESELENGGNMGIILNPQEDGADDATSRKEIPG</sequence>
<evidence type="ECO:0000256" key="1">
    <source>
        <dbReference type="SAM" id="MobiDB-lite"/>
    </source>
</evidence>
<name>A0A829W360_9FIRM</name>
<dbReference type="AlphaFoldDB" id="A0A829W360"/>
<evidence type="ECO:0000313" key="2">
    <source>
        <dbReference type="EMBL" id="GEA38939.1"/>
    </source>
</evidence>
<evidence type="ECO:0000313" key="5">
    <source>
        <dbReference type="Proteomes" id="UP000719916"/>
    </source>
</evidence>
<dbReference type="Proteomes" id="UP000315200">
    <property type="component" value="Unassembled WGS sequence"/>
</dbReference>
<reference evidence="2 4" key="1">
    <citation type="submission" date="2019-06" db="EMBL/GenBank/DDBJ databases">
        <title>Draft genome sequence of [Clostridium] clostridioforme NBRC 113352.</title>
        <authorList>
            <person name="Miura T."/>
            <person name="Furukawa M."/>
            <person name="Shimamura M."/>
            <person name="Ohyama Y."/>
            <person name="Yamazoe A."/>
            <person name="Kawasaki H."/>
        </authorList>
    </citation>
    <scope>NUCLEOTIDE SEQUENCE [LARGE SCALE GENOMIC DNA]</scope>
    <source>
        <strain evidence="2 4">NBRC 113352</strain>
    </source>
</reference>
<reference evidence="3" key="3">
    <citation type="submission" date="2020-02" db="EMBL/GenBank/DDBJ databases">
        <authorList>
            <person name="Littmann E."/>
            <person name="Sorbara M."/>
        </authorList>
    </citation>
    <scope>NUCLEOTIDE SEQUENCE</scope>
    <source>
        <strain evidence="3">MSK.2.26</strain>
    </source>
</reference>
<dbReference type="Proteomes" id="UP000719916">
    <property type="component" value="Unassembled WGS sequence"/>
</dbReference>
<dbReference type="EMBL" id="JAAISW010000024">
    <property type="protein sequence ID" value="NSJ44829.1"/>
    <property type="molecule type" value="Genomic_DNA"/>
</dbReference>
<organism evidence="2 4">
    <name type="scientific">Enterocloster clostridioformis</name>
    <dbReference type="NCBI Taxonomy" id="1531"/>
    <lineage>
        <taxon>Bacteria</taxon>
        <taxon>Bacillati</taxon>
        <taxon>Bacillota</taxon>
        <taxon>Clostridia</taxon>
        <taxon>Lachnospirales</taxon>
        <taxon>Lachnospiraceae</taxon>
        <taxon>Enterocloster</taxon>
    </lineage>
</organism>
<evidence type="ECO:0000313" key="4">
    <source>
        <dbReference type="Proteomes" id="UP000315200"/>
    </source>
</evidence>
<accession>A0A829W360</accession>
<gene>
    <name evidence="2" type="ORF">Ccl03g_46520</name>
    <name evidence="3" type="ORF">G5B26_14815</name>
</gene>
<proteinExistence type="predicted"/>
<comment type="caution">
    <text evidence="2">The sequence shown here is derived from an EMBL/GenBank/DDBJ whole genome shotgun (WGS) entry which is preliminary data.</text>
</comment>
<feature type="region of interest" description="Disordered" evidence="1">
    <location>
        <begin position="29"/>
        <end position="57"/>
    </location>
</feature>
<evidence type="ECO:0000313" key="3">
    <source>
        <dbReference type="EMBL" id="NSJ44829.1"/>
    </source>
</evidence>
<reference evidence="3 5" key="2">
    <citation type="journal article" date="2020" name="Cell Host Microbe">
        <title>Functional and Genomic Variation between Human-Derived Isolates of Lachnospiraceae Reveals Inter- and Intra-Species Diversity.</title>
        <authorList>
            <person name="Sorbara M.T."/>
            <person name="Littmann E.R."/>
            <person name="Fontana E."/>
            <person name="Moody T.U."/>
            <person name="Kohout C.E."/>
            <person name="Gjonbalaj M."/>
            <person name="Eaton V."/>
            <person name="Seok R."/>
            <person name="Leiner I.M."/>
            <person name="Pamer E.G."/>
        </authorList>
    </citation>
    <scope>NUCLEOTIDE SEQUENCE [LARGE SCALE GENOMIC DNA]</scope>
    <source>
        <strain evidence="3 5">MSK.2.26</strain>
    </source>
</reference>
<dbReference type="RefSeq" id="WP_155418886.1">
    <property type="nucleotide sequence ID" value="NZ_BJLB01000001.1"/>
</dbReference>
<protein>
    <submittedName>
        <fullName evidence="2">Uncharacterized protein</fullName>
    </submittedName>
</protein>